<comment type="caution">
    <text evidence="2">The sequence shown here is derived from an EMBL/GenBank/DDBJ whole genome shotgun (WGS) entry which is preliminary data.</text>
</comment>
<keyword evidence="3" id="KW-1185">Reference proteome</keyword>
<dbReference type="EMBL" id="QKYT01000178">
    <property type="protein sequence ID" value="RIA90536.1"/>
    <property type="molecule type" value="Genomic_DNA"/>
</dbReference>
<protein>
    <submittedName>
        <fullName evidence="2">Uncharacterized protein</fullName>
    </submittedName>
</protein>
<gene>
    <name evidence="2" type="ORF">C1645_769791</name>
</gene>
<evidence type="ECO:0000313" key="3">
    <source>
        <dbReference type="Proteomes" id="UP000265703"/>
    </source>
</evidence>
<dbReference type="Proteomes" id="UP000265703">
    <property type="component" value="Unassembled WGS sequence"/>
</dbReference>
<reference evidence="2 3" key="1">
    <citation type="submission" date="2018-06" db="EMBL/GenBank/DDBJ databases">
        <title>Comparative genomics reveals the genomic features of Rhizophagus irregularis, R. cerebriforme, R. diaphanum and Gigaspora rosea, and their symbiotic lifestyle signature.</title>
        <authorList>
            <person name="Morin E."/>
            <person name="San Clemente H."/>
            <person name="Chen E.C.H."/>
            <person name="De La Providencia I."/>
            <person name="Hainaut M."/>
            <person name="Kuo A."/>
            <person name="Kohler A."/>
            <person name="Murat C."/>
            <person name="Tang N."/>
            <person name="Roy S."/>
            <person name="Loubradou J."/>
            <person name="Henrissat B."/>
            <person name="Grigoriev I.V."/>
            <person name="Corradi N."/>
            <person name="Roux C."/>
            <person name="Martin F.M."/>
        </authorList>
    </citation>
    <scope>NUCLEOTIDE SEQUENCE [LARGE SCALE GENOMIC DNA]</scope>
    <source>
        <strain evidence="2 3">DAOM 227022</strain>
    </source>
</reference>
<evidence type="ECO:0000256" key="1">
    <source>
        <dbReference type="SAM" id="MobiDB-lite"/>
    </source>
</evidence>
<organism evidence="2 3">
    <name type="scientific">Glomus cerebriforme</name>
    <dbReference type="NCBI Taxonomy" id="658196"/>
    <lineage>
        <taxon>Eukaryota</taxon>
        <taxon>Fungi</taxon>
        <taxon>Fungi incertae sedis</taxon>
        <taxon>Mucoromycota</taxon>
        <taxon>Glomeromycotina</taxon>
        <taxon>Glomeromycetes</taxon>
        <taxon>Glomerales</taxon>
        <taxon>Glomeraceae</taxon>
        <taxon>Glomus</taxon>
    </lineage>
</organism>
<dbReference type="OrthoDB" id="2331618at2759"/>
<feature type="compositionally biased region" description="Polar residues" evidence="1">
    <location>
        <begin position="48"/>
        <end position="69"/>
    </location>
</feature>
<dbReference type="AlphaFoldDB" id="A0A397T0Y6"/>
<feature type="region of interest" description="Disordered" evidence="1">
    <location>
        <begin position="46"/>
        <end position="69"/>
    </location>
</feature>
<proteinExistence type="predicted"/>
<accession>A0A397T0Y6</accession>
<evidence type="ECO:0000313" key="2">
    <source>
        <dbReference type="EMBL" id="RIA90536.1"/>
    </source>
</evidence>
<sequence>MSYHENNKEPNFNAYRKNALCSLKQIASGANILPKQKNLIIHPKKDQTPSLSQLPQDHSQFNSSTQSPHLQPSVILNSIKGIDWPNEDDGWIFIRSADSENETGVKREVELDELQSYEILRKGGESVEGYNGNVDQYDSKRYKENHQVSNNKHHLEEDDVYLFL</sequence>
<name>A0A397T0Y6_9GLOM</name>